<dbReference type="Proteomes" id="UP000790787">
    <property type="component" value="Chromosome 15"/>
</dbReference>
<gene>
    <name evidence="2" type="primary">LOC107825063</name>
</gene>
<reference evidence="1" key="1">
    <citation type="journal article" date="2014" name="Nat. Commun.">
        <title>The tobacco genome sequence and its comparison with those of tomato and potato.</title>
        <authorList>
            <person name="Sierro N."/>
            <person name="Battey J.N."/>
            <person name="Ouadi S."/>
            <person name="Bakaher N."/>
            <person name="Bovet L."/>
            <person name="Willig A."/>
            <person name="Goepfert S."/>
            <person name="Peitsch M.C."/>
            <person name="Ivanov N.V."/>
        </authorList>
    </citation>
    <scope>NUCLEOTIDE SEQUENCE [LARGE SCALE GENOMIC DNA]</scope>
</reference>
<proteinExistence type="predicted"/>
<sequence length="215" mass="24883">MSSNFLETSNSQRGNPSFTSPFRYSHMTQDCGYNFQDCDFNNFQDFESSSFLDQLLVDYSPTNNNFNTSLSENPNMQEISSTNINRLKEKAEEGKKKEKMNERHVQAIAFRTKTQLEILYDGYKWRKYGKKKVKSNTNLRNYYKCSSGGCKVKKRIERDAHDSSYLITTYKGRHNHESSSVVYNHEIPLSFLNECTLQAIPIGLIDETVSTSQIL</sequence>
<keyword evidence="1" id="KW-1185">Reference proteome</keyword>
<name>A0AC58SSK3_TOBAC</name>
<accession>A0AC58SSK3</accession>
<organism evidence="1 2">
    <name type="scientific">Nicotiana tabacum</name>
    <name type="common">Common tobacco</name>
    <dbReference type="NCBI Taxonomy" id="4097"/>
    <lineage>
        <taxon>Eukaryota</taxon>
        <taxon>Viridiplantae</taxon>
        <taxon>Streptophyta</taxon>
        <taxon>Embryophyta</taxon>
        <taxon>Tracheophyta</taxon>
        <taxon>Spermatophyta</taxon>
        <taxon>Magnoliopsida</taxon>
        <taxon>eudicotyledons</taxon>
        <taxon>Gunneridae</taxon>
        <taxon>Pentapetalae</taxon>
        <taxon>asterids</taxon>
        <taxon>lamiids</taxon>
        <taxon>Solanales</taxon>
        <taxon>Solanaceae</taxon>
        <taxon>Nicotianoideae</taxon>
        <taxon>Nicotianeae</taxon>
        <taxon>Nicotiana</taxon>
    </lineage>
</organism>
<dbReference type="RefSeq" id="XP_075087954.1">
    <property type="nucleotide sequence ID" value="XM_075231853.1"/>
</dbReference>
<evidence type="ECO:0000313" key="2">
    <source>
        <dbReference type="RefSeq" id="XP_075087954.1"/>
    </source>
</evidence>
<reference evidence="2" key="2">
    <citation type="submission" date="2025-08" db="UniProtKB">
        <authorList>
            <consortium name="RefSeq"/>
        </authorList>
    </citation>
    <scope>IDENTIFICATION</scope>
    <source>
        <tissue evidence="2">Leaf</tissue>
    </source>
</reference>
<protein>
    <submittedName>
        <fullName evidence="2">Uncharacterized protein LOC107825063</fullName>
    </submittedName>
</protein>
<evidence type="ECO:0000313" key="1">
    <source>
        <dbReference type="Proteomes" id="UP000790787"/>
    </source>
</evidence>